<evidence type="ECO:0000313" key="2">
    <source>
        <dbReference type="EMBL" id="KAK4176802.1"/>
    </source>
</evidence>
<organism evidence="2 3">
    <name type="scientific">Triangularia setosa</name>
    <dbReference type="NCBI Taxonomy" id="2587417"/>
    <lineage>
        <taxon>Eukaryota</taxon>
        <taxon>Fungi</taxon>
        <taxon>Dikarya</taxon>
        <taxon>Ascomycota</taxon>
        <taxon>Pezizomycotina</taxon>
        <taxon>Sordariomycetes</taxon>
        <taxon>Sordariomycetidae</taxon>
        <taxon>Sordariales</taxon>
        <taxon>Podosporaceae</taxon>
        <taxon>Triangularia</taxon>
    </lineage>
</organism>
<gene>
    <name evidence="2" type="ORF">QBC36DRAFT_310724</name>
</gene>
<reference evidence="2" key="1">
    <citation type="journal article" date="2023" name="Mol. Phylogenet. Evol.">
        <title>Genome-scale phylogeny and comparative genomics of the fungal order Sordariales.</title>
        <authorList>
            <person name="Hensen N."/>
            <person name="Bonometti L."/>
            <person name="Westerberg I."/>
            <person name="Brannstrom I.O."/>
            <person name="Guillou S."/>
            <person name="Cros-Aarteil S."/>
            <person name="Calhoun S."/>
            <person name="Haridas S."/>
            <person name="Kuo A."/>
            <person name="Mondo S."/>
            <person name="Pangilinan J."/>
            <person name="Riley R."/>
            <person name="LaButti K."/>
            <person name="Andreopoulos B."/>
            <person name="Lipzen A."/>
            <person name="Chen C."/>
            <person name="Yan M."/>
            <person name="Daum C."/>
            <person name="Ng V."/>
            <person name="Clum A."/>
            <person name="Steindorff A."/>
            <person name="Ohm R.A."/>
            <person name="Martin F."/>
            <person name="Silar P."/>
            <person name="Natvig D.O."/>
            <person name="Lalanne C."/>
            <person name="Gautier V."/>
            <person name="Ament-Velasquez S.L."/>
            <person name="Kruys A."/>
            <person name="Hutchinson M.I."/>
            <person name="Powell A.J."/>
            <person name="Barry K."/>
            <person name="Miller A.N."/>
            <person name="Grigoriev I.V."/>
            <person name="Debuchy R."/>
            <person name="Gladieux P."/>
            <person name="Hiltunen Thoren M."/>
            <person name="Johannesson H."/>
        </authorList>
    </citation>
    <scope>NUCLEOTIDE SEQUENCE</scope>
    <source>
        <strain evidence="2">CBS 892.96</strain>
    </source>
</reference>
<comment type="caution">
    <text evidence="2">The sequence shown here is derived from an EMBL/GenBank/DDBJ whole genome shotgun (WGS) entry which is preliminary data.</text>
</comment>
<dbReference type="Proteomes" id="UP001302321">
    <property type="component" value="Unassembled WGS sequence"/>
</dbReference>
<feature type="region of interest" description="Disordered" evidence="1">
    <location>
        <begin position="236"/>
        <end position="255"/>
    </location>
</feature>
<dbReference type="EMBL" id="MU866184">
    <property type="protein sequence ID" value="KAK4176802.1"/>
    <property type="molecule type" value="Genomic_DNA"/>
</dbReference>
<name>A0AAN6WA15_9PEZI</name>
<evidence type="ECO:0000313" key="3">
    <source>
        <dbReference type="Proteomes" id="UP001302321"/>
    </source>
</evidence>
<evidence type="ECO:0000256" key="1">
    <source>
        <dbReference type="SAM" id="MobiDB-lite"/>
    </source>
</evidence>
<protein>
    <submittedName>
        <fullName evidence="2">Uncharacterized protein</fullName>
    </submittedName>
</protein>
<reference evidence="2" key="2">
    <citation type="submission" date="2023-05" db="EMBL/GenBank/DDBJ databases">
        <authorList>
            <consortium name="Lawrence Berkeley National Laboratory"/>
            <person name="Steindorff A."/>
            <person name="Hensen N."/>
            <person name="Bonometti L."/>
            <person name="Westerberg I."/>
            <person name="Brannstrom I.O."/>
            <person name="Guillou S."/>
            <person name="Cros-Aarteil S."/>
            <person name="Calhoun S."/>
            <person name="Haridas S."/>
            <person name="Kuo A."/>
            <person name="Mondo S."/>
            <person name="Pangilinan J."/>
            <person name="Riley R."/>
            <person name="Labutti K."/>
            <person name="Andreopoulos B."/>
            <person name="Lipzen A."/>
            <person name="Chen C."/>
            <person name="Yanf M."/>
            <person name="Daum C."/>
            <person name="Ng V."/>
            <person name="Clum A."/>
            <person name="Ohm R."/>
            <person name="Martin F."/>
            <person name="Silar P."/>
            <person name="Natvig D."/>
            <person name="Lalanne C."/>
            <person name="Gautier V."/>
            <person name="Ament-Velasquez S.L."/>
            <person name="Kruys A."/>
            <person name="Hutchinson M.I."/>
            <person name="Powell A.J."/>
            <person name="Barry K."/>
            <person name="Miller A.N."/>
            <person name="Grigoriev I.V."/>
            <person name="Debuchy R."/>
            <person name="Gladieux P."/>
            <person name="Thoren M.H."/>
            <person name="Johannesson H."/>
        </authorList>
    </citation>
    <scope>NUCLEOTIDE SEQUENCE</scope>
    <source>
        <strain evidence="2">CBS 892.96</strain>
    </source>
</reference>
<keyword evidence="3" id="KW-1185">Reference proteome</keyword>
<proteinExistence type="predicted"/>
<dbReference type="AlphaFoldDB" id="A0AAN6WA15"/>
<accession>A0AAN6WA15</accession>
<sequence length="292" mass="33645">MSPITTLKHYVNNTTLNIQSHLSLEPFEPNYIEKKRPQTIYANRKHCVALDLDNPPVNICRSKEKREHMLSIIGHMNAHEFDNGGRKGAHVVTHHLDDSTPNELPPSPPQAERCRLLPQLINADSKLWWNDLIRYDNYDLSNVIIRNDWGIVLIGFTDVVVSCNLPIKGYWPFTPVNNDFLHTADGNGPGPFSDQEEAARWLIKTWAHSDNHWHKKRSKSLRRELRLWKEEVETRQQERGNDVEGGSEREDVDVEKIKVKDEDAIGLNVKDGDDAKDGVDVKMRVLRTRVNK</sequence>